<dbReference type="InterPro" id="IPR030878">
    <property type="entry name" value="Ribosomal_uL15"/>
</dbReference>
<evidence type="ECO:0000313" key="7">
    <source>
        <dbReference type="Proteomes" id="UP000198406"/>
    </source>
</evidence>
<protein>
    <recommendedName>
        <fullName evidence="5">Large ribosomal subunit protein uL15/eL18 domain-containing protein</fullName>
    </recommendedName>
</protein>
<gene>
    <name evidence="6" type="ORF">FisN_22Lh250</name>
</gene>
<evidence type="ECO:0000256" key="2">
    <source>
        <dbReference type="ARBA" id="ARBA00022980"/>
    </source>
</evidence>
<reference evidence="6 7" key="1">
    <citation type="journal article" date="2015" name="Plant Cell">
        <title>Oil accumulation by the oleaginous diatom Fistulifera solaris as revealed by the genome and transcriptome.</title>
        <authorList>
            <person name="Tanaka T."/>
            <person name="Maeda Y."/>
            <person name="Veluchamy A."/>
            <person name="Tanaka M."/>
            <person name="Abida H."/>
            <person name="Marechal E."/>
            <person name="Bowler C."/>
            <person name="Muto M."/>
            <person name="Sunaga Y."/>
            <person name="Tanaka M."/>
            <person name="Yoshino T."/>
            <person name="Taniguchi T."/>
            <person name="Fukuda Y."/>
            <person name="Nemoto M."/>
            <person name="Matsumoto M."/>
            <person name="Wong P.S."/>
            <person name="Aburatani S."/>
            <person name="Fujibuchi W."/>
        </authorList>
    </citation>
    <scope>NUCLEOTIDE SEQUENCE [LARGE SCALE GENOMIC DNA]</scope>
    <source>
        <strain evidence="6 7">JPCC DA0580</strain>
    </source>
</reference>
<dbReference type="OrthoDB" id="361383at2759"/>
<feature type="region of interest" description="Disordered" evidence="4">
    <location>
        <begin position="44"/>
        <end position="83"/>
    </location>
</feature>
<evidence type="ECO:0000256" key="1">
    <source>
        <dbReference type="ARBA" id="ARBA00007320"/>
    </source>
</evidence>
<sequence length="267" mass="29999">MNQLSVKFARALTFGQFSRRALSSAAPEPVAFLRLNTLQDNPGAVHKKRRVGRGIGSSKGKTSGRGHKGQKARSGGNIHPSFEGGQTKFYKLVPKRGFNNKEHEATMVPLNVGTLQMYIDMGRIDPNKEEITLYDLQKAGLFKANAVKHGVKLLGDEKACPLQQPVHLKVSRASKSAIDAVEKAGGTVTTVHYNRLALRALMRPEKFDQVPRFARPPPKYQPYYTSWGNRGYLNPQVQIRNWLRKNPALEEKFDSLMKKFQKKQEES</sequence>
<dbReference type="Gene3D" id="3.100.10.10">
    <property type="match status" value="1"/>
</dbReference>
<dbReference type="HAMAP" id="MF_01341">
    <property type="entry name" value="Ribosomal_uL15"/>
    <property type="match status" value="1"/>
</dbReference>
<dbReference type="GO" id="GO:0005762">
    <property type="term" value="C:mitochondrial large ribosomal subunit"/>
    <property type="evidence" value="ECO:0007669"/>
    <property type="project" value="TreeGrafter"/>
</dbReference>
<dbReference type="InterPro" id="IPR021131">
    <property type="entry name" value="Ribosomal_uL15/eL18"/>
</dbReference>
<evidence type="ECO:0000256" key="3">
    <source>
        <dbReference type="ARBA" id="ARBA00023274"/>
    </source>
</evidence>
<keyword evidence="2" id="KW-0689">Ribosomal protein</keyword>
<dbReference type="InterPro" id="IPR036227">
    <property type="entry name" value="Ribosomal_uL15/eL18_sf"/>
</dbReference>
<feature type="domain" description="Large ribosomal subunit protein uL15/eL18" evidence="5">
    <location>
        <begin position="109"/>
        <end position="189"/>
    </location>
</feature>
<organism evidence="6 7">
    <name type="scientific">Fistulifera solaris</name>
    <name type="common">Oleaginous diatom</name>
    <dbReference type="NCBI Taxonomy" id="1519565"/>
    <lineage>
        <taxon>Eukaryota</taxon>
        <taxon>Sar</taxon>
        <taxon>Stramenopiles</taxon>
        <taxon>Ochrophyta</taxon>
        <taxon>Bacillariophyta</taxon>
        <taxon>Bacillariophyceae</taxon>
        <taxon>Bacillariophycidae</taxon>
        <taxon>Naviculales</taxon>
        <taxon>Naviculaceae</taxon>
        <taxon>Fistulifera</taxon>
    </lineage>
</organism>
<dbReference type="InterPro" id="IPR005749">
    <property type="entry name" value="Ribosomal_uL15_bac-type"/>
</dbReference>
<dbReference type="Pfam" id="PF00828">
    <property type="entry name" value="Ribosomal_L27A"/>
    <property type="match status" value="1"/>
</dbReference>
<dbReference type="EMBL" id="BDSP01000041">
    <property type="protein sequence ID" value="GAX11560.1"/>
    <property type="molecule type" value="Genomic_DNA"/>
</dbReference>
<name>A0A1Z5JC23_FISSO</name>
<dbReference type="GO" id="GO:0003735">
    <property type="term" value="F:structural constituent of ribosome"/>
    <property type="evidence" value="ECO:0007669"/>
    <property type="project" value="InterPro"/>
</dbReference>
<accession>A0A1Z5JC23</accession>
<keyword evidence="7" id="KW-1185">Reference proteome</keyword>
<dbReference type="GO" id="GO:0006412">
    <property type="term" value="P:translation"/>
    <property type="evidence" value="ECO:0007669"/>
    <property type="project" value="InterPro"/>
</dbReference>
<dbReference type="AlphaFoldDB" id="A0A1Z5JC23"/>
<comment type="caution">
    <text evidence="6">The sequence shown here is derived from an EMBL/GenBank/DDBJ whole genome shotgun (WGS) entry which is preliminary data.</text>
</comment>
<dbReference type="InParanoid" id="A0A1Z5JC23"/>
<evidence type="ECO:0000313" key="6">
    <source>
        <dbReference type="EMBL" id="GAX11560.1"/>
    </source>
</evidence>
<dbReference type="NCBIfam" id="TIGR01071">
    <property type="entry name" value="rplO_bact"/>
    <property type="match status" value="1"/>
</dbReference>
<comment type="similarity">
    <text evidence="1">Belongs to the universal ribosomal protein uL15 family.</text>
</comment>
<dbReference type="PANTHER" id="PTHR12934">
    <property type="entry name" value="50S RIBOSOMAL PROTEIN L15"/>
    <property type="match status" value="1"/>
</dbReference>
<dbReference type="SUPFAM" id="SSF52080">
    <property type="entry name" value="Ribosomal proteins L15p and L18e"/>
    <property type="match status" value="1"/>
</dbReference>
<dbReference type="FunCoup" id="A0A1Z5JC23">
    <property type="interactions" value="162"/>
</dbReference>
<feature type="compositionally biased region" description="Basic residues" evidence="4">
    <location>
        <begin position="62"/>
        <end position="71"/>
    </location>
</feature>
<keyword evidence="3" id="KW-0687">Ribonucleoprotein</keyword>
<dbReference type="PANTHER" id="PTHR12934:SF11">
    <property type="entry name" value="LARGE RIBOSOMAL SUBUNIT PROTEIN UL15M"/>
    <property type="match status" value="1"/>
</dbReference>
<proteinExistence type="inferred from homology"/>
<evidence type="ECO:0000259" key="5">
    <source>
        <dbReference type="Pfam" id="PF00828"/>
    </source>
</evidence>
<evidence type="ECO:0000256" key="4">
    <source>
        <dbReference type="SAM" id="MobiDB-lite"/>
    </source>
</evidence>
<dbReference type="Proteomes" id="UP000198406">
    <property type="component" value="Unassembled WGS sequence"/>
</dbReference>